<feature type="domain" description="N-terminal" evidence="2">
    <location>
        <begin position="29"/>
        <end position="138"/>
    </location>
</feature>
<feature type="domain" description="IrrE N-terminal-like" evidence="1">
    <location>
        <begin position="178"/>
        <end position="244"/>
    </location>
</feature>
<dbReference type="RefSeq" id="WP_117640281.1">
    <property type="nucleotide sequence ID" value="NZ_JAQDKV010000009.1"/>
</dbReference>
<evidence type="ECO:0000259" key="1">
    <source>
        <dbReference type="Pfam" id="PF06114"/>
    </source>
</evidence>
<sequence length="306" mass="35205">MQKTANKNTKKVYRYPFMEGGEKTSKDISEIVSSLERNFAKYLENDEARYKNYLQIMARFHNYSVNNSMLIFMQRPNATYISSFSGWKSIGRKVKKGEKGIRIIAPVTIKVRQKSDEENQESPEEQEKLVAFRFAYVFDLEQTEGKELPFLSAAELTGKVPDYSKLMSAIRKISPVSIHYENLEATVKGYYDLTAKEIIIRSGMSELHTVKTALHEITHVLLHSDRNDKKSSFERETEAESVAYVVCNALGLDTAEYSFPYLTSWSQEHTPKELKSSLFLVRKTADSIINQLIIQLEPEQHMTTIE</sequence>
<dbReference type="Proteomes" id="UP000284644">
    <property type="component" value="Unassembled WGS sequence"/>
</dbReference>
<name>A0A396FUA0_9FIRM</name>
<evidence type="ECO:0000259" key="2">
    <source>
        <dbReference type="Pfam" id="PF08401"/>
    </source>
</evidence>
<evidence type="ECO:0000313" key="4">
    <source>
        <dbReference type="Proteomes" id="UP000284644"/>
    </source>
</evidence>
<protein>
    <submittedName>
        <fullName evidence="3">DUF1738 domain-containing protein</fullName>
    </submittedName>
</protein>
<gene>
    <name evidence="3" type="ORF">DW767_17260</name>
</gene>
<organism evidence="3 4">
    <name type="scientific">Blautia obeum</name>
    <dbReference type="NCBI Taxonomy" id="40520"/>
    <lineage>
        <taxon>Bacteria</taxon>
        <taxon>Bacillati</taxon>
        <taxon>Bacillota</taxon>
        <taxon>Clostridia</taxon>
        <taxon>Lachnospirales</taxon>
        <taxon>Lachnospiraceae</taxon>
        <taxon>Blautia</taxon>
    </lineage>
</organism>
<dbReference type="InterPro" id="IPR013610">
    <property type="entry name" value="ArdC_N"/>
</dbReference>
<dbReference type="GO" id="GO:0003697">
    <property type="term" value="F:single-stranded DNA binding"/>
    <property type="evidence" value="ECO:0007669"/>
    <property type="project" value="InterPro"/>
</dbReference>
<reference evidence="3 4" key="1">
    <citation type="submission" date="2018-08" db="EMBL/GenBank/DDBJ databases">
        <title>A genome reference for cultivated species of the human gut microbiota.</title>
        <authorList>
            <person name="Zou Y."/>
            <person name="Xue W."/>
            <person name="Luo G."/>
        </authorList>
    </citation>
    <scope>NUCLEOTIDE SEQUENCE [LARGE SCALE GENOMIC DNA]</scope>
    <source>
        <strain evidence="3 4">AM29-25AC</strain>
    </source>
</reference>
<dbReference type="Gene3D" id="1.10.10.2910">
    <property type="match status" value="1"/>
</dbReference>
<dbReference type="EMBL" id="QSJW01000014">
    <property type="protein sequence ID" value="RHE09650.1"/>
    <property type="molecule type" value="Genomic_DNA"/>
</dbReference>
<dbReference type="Pfam" id="PF08401">
    <property type="entry name" value="ArdcN"/>
    <property type="match status" value="1"/>
</dbReference>
<comment type="caution">
    <text evidence="3">The sequence shown here is derived from an EMBL/GenBank/DDBJ whole genome shotgun (WGS) entry which is preliminary data.</text>
</comment>
<accession>A0A396FUA0</accession>
<dbReference type="InterPro" id="IPR010359">
    <property type="entry name" value="IrrE_HExxH"/>
</dbReference>
<evidence type="ECO:0000313" key="3">
    <source>
        <dbReference type="EMBL" id="RHE09650.1"/>
    </source>
</evidence>
<dbReference type="AlphaFoldDB" id="A0A396FUA0"/>
<dbReference type="Pfam" id="PF06114">
    <property type="entry name" value="Peptidase_M78"/>
    <property type="match status" value="1"/>
</dbReference>
<proteinExistence type="predicted"/>